<name>A0A3G8MB78_9HYPH</name>
<dbReference type="PRINTS" id="PR00385">
    <property type="entry name" value="P450"/>
</dbReference>
<keyword evidence="3" id="KW-0479">Metal-binding</keyword>
<dbReference type="Proteomes" id="UP000273982">
    <property type="component" value="Chromosome"/>
</dbReference>
<dbReference type="GO" id="GO:0004497">
    <property type="term" value="F:monooxygenase activity"/>
    <property type="evidence" value="ECO:0007669"/>
    <property type="project" value="UniProtKB-KW"/>
</dbReference>
<sequence>MGRTSREPLRRLNMGFAPVYLVTDPELTKPIFSAPEEEIDKGRLIYKLREIMGDSSFTLSGPRHRERRAAMHAQLARGLATNIAPSISALLRRYAAALATEPDFDAHRATAPLALRIISLLLFGPDALAPGDEALMVEAVNLIEDDLAAGIFQILPDLPWVRARKKRKLAEGTSMMHFVVERARRNAKKDSLIRALEELQLSEKELNDEILLLFLAGHHTSGTAMAWLLYFLSIDPALRDAIAHEAASISDESGEINPQLLARTPIATAAAREVLRLYPPAYWLSREVKKPVTIAGQRLPAGTSLLVSPWHMHRDPRFWTEPETFRLDRDHLRNPAWTPFGVGPRVCVGMGVAMLELQLLALEFAAAFEMTITSEVPAPTPIPRVTIVPPEIRIALKPRQPSTRSDLPSSEMQSDGQECPCARPAKHPAAA</sequence>
<dbReference type="InterPro" id="IPR017972">
    <property type="entry name" value="Cyt_P450_CS"/>
</dbReference>
<dbReference type="GO" id="GO:0020037">
    <property type="term" value="F:heme binding"/>
    <property type="evidence" value="ECO:0007669"/>
    <property type="project" value="InterPro"/>
</dbReference>
<comment type="similarity">
    <text evidence="2 3">Belongs to the cytochrome P450 family.</text>
</comment>
<keyword evidence="3" id="KW-0560">Oxidoreductase</keyword>
<proteinExistence type="inferred from homology"/>
<dbReference type="Pfam" id="PF00067">
    <property type="entry name" value="p450"/>
    <property type="match status" value="1"/>
</dbReference>
<dbReference type="AlphaFoldDB" id="A0A3G8MB78"/>
<gene>
    <name evidence="5" type="ORF">EHO51_00115</name>
</gene>
<evidence type="ECO:0000256" key="3">
    <source>
        <dbReference type="RuleBase" id="RU000461"/>
    </source>
</evidence>
<dbReference type="Gene3D" id="1.10.630.10">
    <property type="entry name" value="Cytochrome P450"/>
    <property type="match status" value="1"/>
</dbReference>
<dbReference type="PROSITE" id="PS00086">
    <property type="entry name" value="CYTOCHROME_P450"/>
    <property type="match status" value="1"/>
</dbReference>
<dbReference type="GO" id="GO:0005506">
    <property type="term" value="F:iron ion binding"/>
    <property type="evidence" value="ECO:0007669"/>
    <property type="project" value="InterPro"/>
</dbReference>
<evidence type="ECO:0000256" key="4">
    <source>
        <dbReference type="SAM" id="MobiDB-lite"/>
    </source>
</evidence>
<accession>A0A3G8MB78</accession>
<keyword evidence="3" id="KW-0408">Iron</keyword>
<evidence type="ECO:0000256" key="1">
    <source>
        <dbReference type="ARBA" id="ARBA00001971"/>
    </source>
</evidence>
<organism evidence="5 6">
    <name type="scientific">Methylocystis rosea</name>
    <dbReference type="NCBI Taxonomy" id="173366"/>
    <lineage>
        <taxon>Bacteria</taxon>
        <taxon>Pseudomonadati</taxon>
        <taxon>Pseudomonadota</taxon>
        <taxon>Alphaproteobacteria</taxon>
        <taxon>Hyphomicrobiales</taxon>
        <taxon>Methylocystaceae</taxon>
        <taxon>Methylocystis</taxon>
    </lineage>
</organism>
<dbReference type="GO" id="GO:0016705">
    <property type="term" value="F:oxidoreductase activity, acting on paired donors, with incorporation or reduction of molecular oxygen"/>
    <property type="evidence" value="ECO:0007669"/>
    <property type="project" value="InterPro"/>
</dbReference>
<dbReference type="EMBL" id="CP034086">
    <property type="protein sequence ID" value="AZG78430.1"/>
    <property type="molecule type" value="Genomic_DNA"/>
</dbReference>
<dbReference type="PANTHER" id="PTHR24305">
    <property type="entry name" value="CYTOCHROME P450"/>
    <property type="match status" value="1"/>
</dbReference>
<dbReference type="PANTHER" id="PTHR24305:SF166">
    <property type="entry name" value="CYTOCHROME P450 12A4, MITOCHONDRIAL-RELATED"/>
    <property type="match status" value="1"/>
</dbReference>
<comment type="cofactor">
    <cofactor evidence="1">
        <name>heme</name>
        <dbReference type="ChEBI" id="CHEBI:30413"/>
    </cofactor>
</comment>
<dbReference type="SUPFAM" id="SSF48264">
    <property type="entry name" value="Cytochrome P450"/>
    <property type="match status" value="1"/>
</dbReference>
<dbReference type="KEGG" id="mros:EHO51_00115"/>
<dbReference type="InterPro" id="IPR050121">
    <property type="entry name" value="Cytochrome_P450_monoxygenase"/>
</dbReference>
<dbReference type="InterPro" id="IPR001128">
    <property type="entry name" value="Cyt_P450"/>
</dbReference>
<dbReference type="InterPro" id="IPR002397">
    <property type="entry name" value="Cyt_P450_B"/>
</dbReference>
<protein>
    <submittedName>
        <fullName evidence="5">Cytochrome P450</fullName>
    </submittedName>
</protein>
<keyword evidence="3" id="KW-0503">Monooxygenase</keyword>
<feature type="region of interest" description="Disordered" evidence="4">
    <location>
        <begin position="396"/>
        <end position="431"/>
    </location>
</feature>
<feature type="compositionally biased region" description="Polar residues" evidence="4">
    <location>
        <begin position="400"/>
        <end position="416"/>
    </location>
</feature>
<reference evidence="5 6" key="1">
    <citation type="submission" date="2018-11" db="EMBL/GenBank/DDBJ databases">
        <title>Genome squencing of methanotrophic bacteria isolated from alkaline groundwater in Korea.</title>
        <authorList>
            <person name="Nguyen L.N."/>
        </authorList>
    </citation>
    <scope>NUCLEOTIDE SEQUENCE [LARGE SCALE GENOMIC DNA]</scope>
    <source>
        <strain evidence="5 6">GW6</strain>
    </source>
</reference>
<dbReference type="PRINTS" id="PR00359">
    <property type="entry name" value="BP450"/>
</dbReference>
<keyword evidence="3" id="KW-0349">Heme</keyword>
<evidence type="ECO:0000313" key="6">
    <source>
        <dbReference type="Proteomes" id="UP000273982"/>
    </source>
</evidence>
<dbReference type="CDD" id="cd00302">
    <property type="entry name" value="cytochrome_P450"/>
    <property type="match status" value="1"/>
</dbReference>
<evidence type="ECO:0000256" key="2">
    <source>
        <dbReference type="ARBA" id="ARBA00010617"/>
    </source>
</evidence>
<evidence type="ECO:0000313" key="5">
    <source>
        <dbReference type="EMBL" id="AZG78430.1"/>
    </source>
</evidence>
<dbReference type="InterPro" id="IPR036396">
    <property type="entry name" value="Cyt_P450_sf"/>
</dbReference>